<dbReference type="EMBL" id="CP021354">
    <property type="protein sequence ID" value="AWK70336.1"/>
    <property type="molecule type" value="Genomic_DNA"/>
</dbReference>
<dbReference type="OrthoDB" id="4474124at2"/>
<keyword evidence="2" id="KW-1185">Reference proteome</keyword>
<evidence type="ECO:0000313" key="1">
    <source>
        <dbReference type="EMBL" id="AWK70336.1"/>
    </source>
</evidence>
<gene>
    <name evidence="1" type="ORF">CBI38_00870</name>
</gene>
<dbReference type="AlphaFoldDB" id="A0A2S2BNY8"/>
<protein>
    <submittedName>
        <fullName evidence="1">Uncharacterized protein</fullName>
    </submittedName>
</protein>
<reference evidence="1 2" key="1">
    <citation type="submission" date="2017-05" db="EMBL/GenBank/DDBJ databases">
        <title>Isolation of Rhodococcus sp. S2-17 biodegrading of BP-3.</title>
        <authorList>
            <person name="Lee Y."/>
            <person name="Kim K.H."/>
            <person name="Chun B.H."/>
            <person name="Jung H.S."/>
            <person name="Jeon C.O."/>
        </authorList>
    </citation>
    <scope>NUCLEOTIDE SEQUENCE [LARGE SCALE GENOMIC DNA]</scope>
    <source>
        <strain evidence="1 2">S2-17</strain>
    </source>
</reference>
<sequence>MARFGVAWIERYLSVVGVTVEVLREHGDTSVGEELIDDFMALLASLSGRFYQSRSRLNQCRLLGRCGSTVCGVTR</sequence>
<organism evidence="1 2">
    <name type="scientific">Rhodococcus oxybenzonivorans</name>
    <dbReference type="NCBI Taxonomy" id="1990687"/>
    <lineage>
        <taxon>Bacteria</taxon>
        <taxon>Bacillati</taxon>
        <taxon>Actinomycetota</taxon>
        <taxon>Actinomycetes</taxon>
        <taxon>Mycobacteriales</taxon>
        <taxon>Nocardiaceae</taxon>
        <taxon>Rhodococcus</taxon>
    </lineage>
</organism>
<accession>A0A2S2BNY8</accession>
<name>A0A2S2BNY8_9NOCA</name>
<proteinExistence type="predicted"/>
<dbReference type="Proteomes" id="UP000245711">
    <property type="component" value="Chromosome"/>
</dbReference>
<evidence type="ECO:0000313" key="2">
    <source>
        <dbReference type="Proteomes" id="UP000245711"/>
    </source>
</evidence>
<dbReference type="Gene3D" id="1.10.287.2170">
    <property type="match status" value="1"/>
</dbReference>
<dbReference type="KEGG" id="roz:CBI38_00870"/>